<dbReference type="EMBL" id="LXEY01000020">
    <property type="protein sequence ID" value="OAV60133.1"/>
    <property type="molecule type" value="Genomic_DNA"/>
</dbReference>
<comment type="caution">
    <text evidence="3">The sequence shown here is derived from an EMBL/GenBank/DDBJ whole genome shotgun (WGS) entry which is preliminary data.</text>
</comment>
<feature type="region of interest" description="Disordered" evidence="1">
    <location>
        <begin position="99"/>
        <end position="129"/>
    </location>
</feature>
<evidence type="ECO:0000313" key="4">
    <source>
        <dbReference type="Proteomes" id="UP000078292"/>
    </source>
</evidence>
<proteinExistence type="predicted"/>
<feature type="compositionally biased region" description="Low complexity" evidence="1">
    <location>
        <begin position="105"/>
        <end position="117"/>
    </location>
</feature>
<feature type="transmembrane region" description="Helical" evidence="2">
    <location>
        <begin position="71"/>
        <end position="92"/>
    </location>
</feature>
<keyword evidence="2" id="KW-0812">Transmembrane</keyword>
<accession>A0A1B7LXY3</accession>
<dbReference type="OrthoDB" id="2004788at2"/>
<dbReference type="AlphaFoldDB" id="A0A1B7LXY3"/>
<gene>
    <name evidence="3" type="ORF">A6F49_12080</name>
</gene>
<dbReference type="RefSeq" id="WP_043057516.1">
    <property type="nucleotide sequence ID" value="NZ_LXEY01000020.1"/>
</dbReference>
<keyword evidence="4" id="KW-1185">Reference proteome</keyword>
<dbReference type="InterPro" id="IPR036388">
    <property type="entry name" value="WH-like_DNA-bd_sf"/>
</dbReference>
<organism evidence="3 4">
    <name type="scientific">Enteractinococcus helveticum</name>
    <dbReference type="NCBI Taxonomy" id="1837282"/>
    <lineage>
        <taxon>Bacteria</taxon>
        <taxon>Bacillati</taxon>
        <taxon>Actinomycetota</taxon>
        <taxon>Actinomycetes</taxon>
        <taxon>Micrococcales</taxon>
        <taxon>Micrococcaceae</taxon>
    </lineage>
</organism>
<evidence type="ECO:0000256" key="1">
    <source>
        <dbReference type="SAM" id="MobiDB-lite"/>
    </source>
</evidence>
<keyword evidence="2" id="KW-1133">Transmembrane helix</keyword>
<sequence>MTHHHTSEDNSAHWTSPADQHINQSQYWQGQAGPYYDPAQHYYDPNNPAAWHQATHMPNGHSPRKPVYQQWWFITILVVLALGGIAIALAVASSQTSNDDVAQQPGLDGPAAPLAPEASEESLNPDDLRVERSDDGQFVLPDGGTDEQALATVQERIDDGYSYYGPTDFIDLLRYEGYQNGAIEYALNTANVDWNEQALGTAQRMSDSEYSGYSAQEIQESLSRSGFMDDEVQHALDNIDIDYNAQALQALESYTETFDDYSEAELRQYLEYAGFQDSEIDHAFDNID</sequence>
<dbReference type="Proteomes" id="UP000078292">
    <property type="component" value="Unassembled WGS sequence"/>
</dbReference>
<evidence type="ECO:0000313" key="3">
    <source>
        <dbReference type="EMBL" id="OAV60133.1"/>
    </source>
</evidence>
<keyword evidence="2" id="KW-0472">Membrane</keyword>
<name>A0A1B7LXY3_9MICC</name>
<protein>
    <submittedName>
        <fullName evidence="3">Uncharacterized protein</fullName>
    </submittedName>
</protein>
<dbReference type="STRING" id="1837282.A6F49_12080"/>
<reference evidence="3 4" key="1">
    <citation type="submission" date="2016-04" db="EMBL/GenBank/DDBJ databases">
        <title>First whole genome shotgun sequence of the bacterium Enteractinococcus sp. strain UASWS1574.</title>
        <authorList>
            <person name="Crovadore J."/>
            <person name="Chablais R."/>
            <person name="Lefort F."/>
        </authorList>
    </citation>
    <scope>NUCLEOTIDE SEQUENCE [LARGE SCALE GENOMIC DNA]</scope>
    <source>
        <strain evidence="3 4">UASWS1574</strain>
    </source>
</reference>
<dbReference type="Gene3D" id="1.10.10.10">
    <property type="entry name" value="Winged helix-like DNA-binding domain superfamily/Winged helix DNA-binding domain"/>
    <property type="match status" value="2"/>
</dbReference>
<evidence type="ECO:0000256" key="2">
    <source>
        <dbReference type="SAM" id="Phobius"/>
    </source>
</evidence>